<dbReference type="AlphaFoldDB" id="A0A5C8V924"/>
<dbReference type="Proteomes" id="UP000321456">
    <property type="component" value="Unassembled WGS sequence"/>
</dbReference>
<dbReference type="RefSeq" id="WP_147742997.1">
    <property type="nucleotide sequence ID" value="NZ_VRUR01000001.1"/>
</dbReference>
<feature type="transmembrane region" description="Helical" evidence="4">
    <location>
        <begin position="12"/>
        <end position="33"/>
    </location>
</feature>
<protein>
    <submittedName>
        <fullName evidence="6">Helix-turn-helix transcriptional regulator</fullName>
    </submittedName>
</protein>
<dbReference type="InterPro" id="IPR009057">
    <property type="entry name" value="Homeodomain-like_sf"/>
</dbReference>
<dbReference type="SUPFAM" id="SSF46689">
    <property type="entry name" value="Homeodomain-like"/>
    <property type="match status" value="1"/>
</dbReference>
<evidence type="ECO:0000313" key="7">
    <source>
        <dbReference type="Proteomes" id="UP000321456"/>
    </source>
</evidence>
<evidence type="ECO:0000256" key="1">
    <source>
        <dbReference type="ARBA" id="ARBA00023015"/>
    </source>
</evidence>
<proteinExistence type="predicted"/>
<keyword evidence="4" id="KW-0812">Transmembrane</keyword>
<keyword evidence="7" id="KW-1185">Reference proteome</keyword>
<dbReference type="InterPro" id="IPR018060">
    <property type="entry name" value="HTH_AraC"/>
</dbReference>
<keyword evidence="3" id="KW-0804">Transcription</keyword>
<feature type="transmembrane region" description="Helical" evidence="4">
    <location>
        <begin position="188"/>
        <end position="212"/>
    </location>
</feature>
<feature type="transmembrane region" description="Helical" evidence="4">
    <location>
        <begin position="144"/>
        <end position="167"/>
    </location>
</feature>
<keyword evidence="1" id="KW-0805">Transcription regulation</keyword>
<evidence type="ECO:0000313" key="6">
    <source>
        <dbReference type="EMBL" id="TXN38242.1"/>
    </source>
</evidence>
<evidence type="ECO:0000259" key="5">
    <source>
        <dbReference type="PROSITE" id="PS01124"/>
    </source>
</evidence>
<feature type="transmembrane region" description="Helical" evidence="4">
    <location>
        <begin position="105"/>
        <end position="124"/>
    </location>
</feature>
<accession>A0A5C8V924</accession>
<reference evidence="6 7" key="1">
    <citation type="submission" date="2019-08" db="EMBL/GenBank/DDBJ databases">
        <title>Professor.</title>
        <authorList>
            <person name="Park J.S."/>
        </authorList>
    </citation>
    <scope>NUCLEOTIDE SEQUENCE [LARGE SCALE GENOMIC DNA]</scope>
    <source>
        <strain evidence="6 7">176CP5-101</strain>
    </source>
</reference>
<evidence type="ECO:0000256" key="2">
    <source>
        <dbReference type="ARBA" id="ARBA00023125"/>
    </source>
</evidence>
<name>A0A5C8V924_9FLAO</name>
<feature type="transmembrane region" description="Helical" evidence="4">
    <location>
        <begin position="71"/>
        <end position="89"/>
    </location>
</feature>
<keyword evidence="2" id="KW-0238">DNA-binding</keyword>
<dbReference type="PANTHER" id="PTHR43280:SF29">
    <property type="entry name" value="ARAC-FAMILY TRANSCRIPTIONAL REGULATOR"/>
    <property type="match status" value="1"/>
</dbReference>
<dbReference type="PROSITE" id="PS01124">
    <property type="entry name" value="HTH_ARAC_FAMILY_2"/>
    <property type="match status" value="1"/>
</dbReference>
<dbReference type="SMART" id="SM00342">
    <property type="entry name" value="HTH_ARAC"/>
    <property type="match status" value="1"/>
</dbReference>
<dbReference type="Gene3D" id="1.10.10.60">
    <property type="entry name" value="Homeodomain-like"/>
    <property type="match status" value="2"/>
</dbReference>
<comment type="caution">
    <text evidence="6">The sequence shown here is derived from an EMBL/GenBank/DDBJ whole genome shotgun (WGS) entry which is preliminary data.</text>
</comment>
<feature type="transmembrane region" description="Helical" evidence="4">
    <location>
        <begin position="218"/>
        <end position="240"/>
    </location>
</feature>
<dbReference type="PANTHER" id="PTHR43280">
    <property type="entry name" value="ARAC-FAMILY TRANSCRIPTIONAL REGULATOR"/>
    <property type="match status" value="1"/>
</dbReference>
<organism evidence="6 7">
    <name type="scientific">Flagellimonas hymeniacidonis</name>
    <dbReference type="NCBI Taxonomy" id="2603628"/>
    <lineage>
        <taxon>Bacteria</taxon>
        <taxon>Pseudomonadati</taxon>
        <taxon>Bacteroidota</taxon>
        <taxon>Flavobacteriia</taxon>
        <taxon>Flavobacteriales</taxon>
        <taxon>Flavobacteriaceae</taxon>
        <taxon>Flagellimonas</taxon>
    </lineage>
</organism>
<gene>
    <name evidence="6" type="ORF">FVB32_08095</name>
</gene>
<keyword evidence="4" id="KW-0472">Membrane</keyword>
<dbReference type="EMBL" id="VRUR01000001">
    <property type="protein sequence ID" value="TXN38242.1"/>
    <property type="molecule type" value="Genomic_DNA"/>
</dbReference>
<keyword evidence="4" id="KW-1133">Transmembrane helix</keyword>
<dbReference type="Pfam" id="PF12833">
    <property type="entry name" value="HTH_18"/>
    <property type="match status" value="1"/>
</dbReference>
<sequence>MDSLFSIKFDFWAVILLFGSFQGVFLSAMLLLWQQRSKSSFFLSSLVLIIAFNLFNYLLLHTSLYSAVPHLAHVSSPFLMLLGPCYYLYVKSIFSRKLELQPKDALHLIPFLFGVVFFLPFYTLSGSEKVDVLAYQLSLPIQNLTIEAAIFLISHITVSFVYVFYAIKNLKRLRQQNKIRSFEIKYNWLIKFSYAFLVFWGVDFMGVMWYFIQGGIDPKVYYITMLCCAIAINLVVLFFYRNSKIFLQVFLNNEDAKYETSKVSNSDLQKHLDEIILYMETERPYLDTELSLQKLSNHLNKPKYLISQILNVALGKSFYEFVNEYRYREVKDRLKNPKYSNLTILAIAFDSGFNNKNTFNKVFKKQTGITPSQFIQNDLKVKS</sequence>
<evidence type="ECO:0000256" key="3">
    <source>
        <dbReference type="ARBA" id="ARBA00023163"/>
    </source>
</evidence>
<dbReference type="GO" id="GO:0043565">
    <property type="term" value="F:sequence-specific DNA binding"/>
    <property type="evidence" value="ECO:0007669"/>
    <property type="project" value="InterPro"/>
</dbReference>
<feature type="domain" description="HTH araC/xylS-type" evidence="5">
    <location>
        <begin position="273"/>
        <end position="377"/>
    </location>
</feature>
<feature type="transmembrane region" description="Helical" evidence="4">
    <location>
        <begin position="40"/>
        <end position="59"/>
    </location>
</feature>
<evidence type="ECO:0000256" key="4">
    <source>
        <dbReference type="SAM" id="Phobius"/>
    </source>
</evidence>
<dbReference type="GO" id="GO:0003700">
    <property type="term" value="F:DNA-binding transcription factor activity"/>
    <property type="evidence" value="ECO:0007669"/>
    <property type="project" value="InterPro"/>
</dbReference>